<dbReference type="Proteomes" id="UP000178894">
    <property type="component" value="Unassembled WGS sequence"/>
</dbReference>
<comment type="caution">
    <text evidence="2">The sequence shown here is derived from an EMBL/GenBank/DDBJ whole genome shotgun (WGS) entry which is preliminary data.</text>
</comment>
<dbReference type="SUPFAM" id="SSF50475">
    <property type="entry name" value="FMN-binding split barrel"/>
    <property type="match status" value="1"/>
</dbReference>
<proteinExistence type="predicted"/>
<dbReference type="InterPro" id="IPR011576">
    <property type="entry name" value="Pyridox_Oxase_N"/>
</dbReference>
<dbReference type="STRING" id="1798364.A3G54_02335"/>
<evidence type="ECO:0000313" key="3">
    <source>
        <dbReference type="Proteomes" id="UP000178894"/>
    </source>
</evidence>
<dbReference type="InterPro" id="IPR012349">
    <property type="entry name" value="Split_barrel_FMN-bd"/>
</dbReference>
<dbReference type="EMBL" id="MFIQ01000003">
    <property type="protein sequence ID" value="OGF93812.1"/>
    <property type="molecule type" value="Genomic_DNA"/>
</dbReference>
<dbReference type="AlphaFoldDB" id="A0A1F5Y154"/>
<sequence length="149" mass="16979">MPQNIKKLIEGVLERGYLMSLGTFDDGGVWVADVNYVFDEALNIYWISDPDARHSKAVLKNKKAAGTITVSNSGEDNLGVQFEGIAEKIEGARFDLAKKFRAKKHKPEPKEDEDFLEGDSWYVLKPNKIELICEKYFGFDKQVLELYEN</sequence>
<protein>
    <recommendedName>
        <fullName evidence="1">Pyridoxamine 5'-phosphate oxidase N-terminal domain-containing protein</fullName>
    </recommendedName>
</protein>
<gene>
    <name evidence="2" type="ORF">A3G54_02335</name>
</gene>
<accession>A0A1F5Y154</accession>
<dbReference type="Pfam" id="PF01243">
    <property type="entry name" value="PNPOx_N"/>
    <property type="match status" value="1"/>
</dbReference>
<dbReference type="Gene3D" id="2.30.110.10">
    <property type="entry name" value="Electron Transport, Fmn-binding Protein, Chain A"/>
    <property type="match status" value="1"/>
</dbReference>
<reference evidence="2 3" key="1">
    <citation type="journal article" date="2016" name="Nat. Commun.">
        <title>Thousands of microbial genomes shed light on interconnected biogeochemical processes in an aquifer system.</title>
        <authorList>
            <person name="Anantharaman K."/>
            <person name="Brown C.T."/>
            <person name="Hug L.A."/>
            <person name="Sharon I."/>
            <person name="Castelle C.J."/>
            <person name="Probst A.J."/>
            <person name="Thomas B.C."/>
            <person name="Singh A."/>
            <person name="Wilkins M.J."/>
            <person name="Karaoz U."/>
            <person name="Brodie E.L."/>
            <person name="Williams K.H."/>
            <person name="Hubbard S.S."/>
            <person name="Banfield J.F."/>
        </authorList>
    </citation>
    <scope>NUCLEOTIDE SEQUENCE [LARGE SCALE GENOMIC DNA]</scope>
</reference>
<evidence type="ECO:0000259" key="1">
    <source>
        <dbReference type="Pfam" id="PF01243"/>
    </source>
</evidence>
<evidence type="ECO:0000313" key="2">
    <source>
        <dbReference type="EMBL" id="OGF93812.1"/>
    </source>
</evidence>
<feature type="domain" description="Pyridoxamine 5'-phosphate oxidase N-terminal" evidence="1">
    <location>
        <begin position="7"/>
        <end position="120"/>
    </location>
</feature>
<organism evidence="2 3">
    <name type="scientific">Candidatus Giovannonibacteria bacterium RIFCSPLOWO2_12_FULL_44_15</name>
    <dbReference type="NCBI Taxonomy" id="1798364"/>
    <lineage>
        <taxon>Bacteria</taxon>
        <taxon>Candidatus Giovannoniibacteriota</taxon>
    </lineage>
</organism>
<name>A0A1F5Y154_9BACT</name>